<feature type="non-terminal residue" evidence="1">
    <location>
        <position position="87"/>
    </location>
</feature>
<evidence type="ECO:0000313" key="1">
    <source>
        <dbReference type="EMBL" id="CAF4249100.1"/>
    </source>
</evidence>
<reference evidence="1" key="1">
    <citation type="submission" date="2021-02" db="EMBL/GenBank/DDBJ databases">
        <authorList>
            <person name="Nowell W R."/>
        </authorList>
    </citation>
    <scope>NUCLEOTIDE SEQUENCE</scope>
</reference>
<accession>A0A8S2SXC7</accession>
<dbReference type="EMBL" id="CAJOBH010290251">
    <property type="protein sequence ID" value="CAF5180245.1"/>
    <property type="molecule type" value="Genomic_DNA"/>
</dbReference>
<protein>
    <submittedName>
        <fullName evidence="1">Uncharacterized protein</fullName>
    </submittedName>
</protein>
<evidence type="ECO:0000313" key="2">
    <source>
        <dbReference type="EMBL" id="CAF5180245.1"/>
    </source>
</evidence>
<dbReference type="AlphaFoldDB" id="A0A8S2SXC7"/>
<dbReference type="Proteomes" id="UP000681720">
    <property type="component" value="Unassembled WGS sequence"/>
</dbReference>
<organism evidence="1 3">
    <name type="scientific">Rotaria magnacalcarata</name>
    <dbReference type="NCBI Taxonomy" id="392030"/>
    <lineage>
        <taxon>Eukaryota</taxon>
        <taxon>Metazoa</taxon>
        <taxon>Spiralia</taxon>
        <taxon>Gnathifera</taxon>
        <taxon>Rotifera</taxon>
        <taxon>Eurotatoria</taxon>
        <taxon>Bdelloidea</taxon>
        <taxon>Philodinida</taxon>
        <taxon>Philodinidae</taxon>
        <taxon>Rotaria</taxon>
    </lineage>
</organism>
<dbReference type="EMBL" id="CAJOBJ010026847">
    <property type="protein sequence ID" value="CAF4249100.1"/>
    <property type="molecule type" value="Genomic_DNA"/>
</dbReference>
<name>A0A8S2SXC7_9BILA</name>
<dbReference type="Proteomes" id="UP000681967">
    <property type="component" value="Unassembled WGS sequence"/>
</dbReference>
<sequence>MDFEELDLTSNSEKLLTELGVTDLTIISVQIVSSLSSSVIHVECTSTNGTCLLDIPHTTTIEMLRKEVEQRFTDYCLCDFTLFDRTK</sequence>
<comment type="caution">
    <text evidence="1">The sequence shown here is derived from an EMBL/GenBank/DDBJ whole genome shotgun (WGS) entry which is preliminary data.</text>
</comment>
<proteinExistence type="predicted"/>
<gene>
    <name evidence="2" type="ORF">BYL167_LOCUS78842</name>
    <name evidence="1" type="ORF">GIL414_LOCUS23606</name>
</gene>
<evidence type="ECO:0000313" key="3">
    <source>
        <dbReference type="Proteomes" id="UP000681720"/>
    </source>
</evidence>